<reference evidence="1 2" key="1">
    <citation type="submission" date="2017-04" db="EMBL/GenBank/DDBJ databases">
        <authorList>
            <person name="Afonso C.L."/>
            <person name="Miller P.J."/>
            <person name="Scott M.A."/>
            <person name="Spackman E."/>
            <person name="Goraichik I."/>
            <person name="Dimitrov K.M."/>
            <person name="Suarez D.L."/>
            <person name="Swayne D.E."/>
        </authorList>
    </citation>
    <scope>NUCLEOTIDE SEQUENCE [LARGE SCALE GENOMIC DNA]</scope>
    <source>
        <strain evidence="1">LMG 28154</strain>
    </source>
</reference>
<gene>
    <name evidence="1" type="ORF">BSIN_5333</name>
</gene>
<evidence type="ECO:0008006" key="3">
    <source>
        <dbReference type="Google" id="ProtNLM"/>
    </source>
</evidence>
<name>A0A238HDT2_9BURK</name>
<evidence type="ECO:0000313" key="1">
    <source>
        <dbReference type="EMBL" id="SMG03203.1"/>
    </source>
</evidence>
<accession>A0A238HDT2</accession>
<dbReference type="EMBL" id="FXAN01000133">
    <property type="protein sequence ID" value="SMG03203.1"/>
    <property type="molecule type" value="Genomic_DNA"/>
</dbReference>
<organism evidence="1 2">
    <name type="scientific">Burkholderia singularis</name>
    <dbReference type="NCBI Taxonomy" id="1503053"/>
    <lineage>
        <taxon>Bacteria</taxon>
        <taxon>Pseudomonadati</taxon>
        <taxon>Pseudomonadota</taxon>
        <taxon>Betaproteobacteria</taxon>
        <taxon>Burkholderiales</taxon>
        <taxon>Burkholderiaceae</taxon>
        <taxon>Burkholderia</taxon>
        <taxon>pseudomallei group</taxon>
    </lineage>
</organism>
<dbReference type="AlphaFoldDB" id="A0A238HDT2"/>
<evidence type="ECO:0000313" key="2">
    <source>
        <dbReference type="Proteomes" id="UP000198460"/>
    </source>
</evidence>
<proteinExistence type="predicted"/>
<sequence>MGITLASVRAAVYNGHRESLTMLAACGWFHAGPGEREIDAAVRRALDAENRGPLSTLLGQPLPVSADIASVKPVGDCTKVAERAYSCNVEIAWHDTRPDGEQSSLRTTLTFTEDGDGAWQTSQVDAALASGVAKSLIDRISGAIGASGTPPAQ</sequence>
<protein>
    <recommendedName>
        <fullName evidence="3">Lipoprotein</fullName>
    </recommendedName>
</protein>
<dbReference type="Proteomes" id="UP000198460">
    <property type="component" value="Unassembled WGS sequence"/>
</dbReference>